<dbReference type="KEGG" id="mcoo:MCOO_37670"/>
<dbReference type="AlphaFoldDB" id="A0A7I7L2B4"/>
<keyword evidence="2" id="KW-1185">Reference proteome</keyword>
<gene>
    <name evidence="1" type="ORF">MCOO_37670</name>
</gene>
<accession>A0A7I7L2B4</accession>
<reference evidence="1 2" key="1">
    <citation type="journal article" date="2019" name="Emerg. Microbes Infect.">
        <title>Comprehensive subspecies identification of 175 nontuberculous mycobacteria species based on 7547 genomic profiles.</title>
        <authorList>
            <person name="Matsumoto Y."/>
            <person name="Kinjo T."/>
            <person name="Motooka D."/>
            <person name="Nabeya D."/>
            <person name="Jung N."/>
            <person name="Uechi K."/>
            <person name="Horii T."/>
            <person name="Iida T."/>
            <person name="Fujita J."/>
            <person name="Nakamura S."/>
        </authorList>
    </citation>
    <scope>NUCLEOTIDE SEQUENCE [LARGE SCALE GENOMIC DNA]</scope>
    <source>
        <strain evidence="1 2">JCM 12404</strain>
    </source>
</reference>
<evidence type="ECO:0000313" key="1">
    <source>
        <dbReference type="EMBL" id="BBX47752.1"/>
    </source>
</evidence>
<dbReference type="Proteomes" id="UP000465866">
    <property type="component" value="Chromosome"/>
</dbReference>
<organism evidence="1 2">
    <name type="scientific">Mycobacterium cookii</name>
    <dbReference type="NCBI Taxonomy" id="1775"/>
    <lineage>
        <taxon>Bacteria</taxon>
        <taxon>Bacillati</taxon>
        <taxon>Actinomycetota</taxon>
        <taxon>Actinomycetes</taxon>
        <taxon>Mycobacteriales</taxon>
        <taxon>Mycobacteriaceae</taxon>
        <taxon>Mycobacterium</taxon>
    </lineage>
</organism>
<dbReference type="RefSeq" id="WP_163778970.1">
    <property type="nucleotide sequence ID" value="NZ_AP022569.1"/>
</dbReference>
<evidence type="ECO:0000313" key="2">
    <source>
        <dbReference type="Proteomes" id="UP000465866"/>
    </source>
</evidence>
<proteinExistence type="predicted"/>
<sequence length="276" mass="30757">MKATALSTAVGGFSLRQGFRWYDPDIQGTLIVSQPSADPDLWAEYAAGAIRSYRKRDVEGALDIDALRDGADTVMFCAVVDEAGEVVAGLRAKALRSADDSHAIEEWAGQPGQQAVRQMIDDRVPYGVLEMKAGWVTDAPDRNPLLTSALARSCFYMMVMLDFQFGMCTAATAILNTWRSSGPVVAAIPATPYPDERYRTKMLWWNRRDFFNHAQPRQIAKIVEETKELLHEQFRRGQIDTNLSGLIPIAQAKAFQTNDFRGRHSGRILVPDHVPL</sequence>
<name>A0A7I7L2B4_9MYCO</name>
<dbReference type="EMBL" id="AP022569">
    <property type="protein sequence ID" value="BBX47752.1"/>
    <property type="molecule type" value="Genomic_DNA"/>
</dbReference>
<protein>
    <submittedName>
        <fullName evidence="1">Uncharacterized protein</fullName>
    </submittedName>
</protein>